<reference evidence="2 3" key="1">
    <citation type="submission" date="2019-09" db="EMBL/GenBank/DDBJ databases">
        <title>A chromosome-level genome assembly of the Chinese tupelo Nyssa sinensis.</title>
        <authorList>
            <person name="Yang X."/>
            <person name="Kang M."/>
            <person name="Yang Y."/>
            <person name="Xiong H."/>
            <person name="Wang M."/>
            <person name="Zhang Z."/>
            <person name="Wang Z."/>
            <person name="Wu H."/>
            <person name="Ma T."/>
            <person name="Liu J."/>
            <person name="Xi Z."/>
        </authorList>
    </citation>
    <scope>NUCLEOTIDE SEQUENCE [LARGE SCALE GENOMIC DNA]</scope>
    <source>
        <strain evidence="2">J267</strain>
        <tissue evidence="2">Leaf</tissue>
    </source>
</reference>
<organism evidence="2 3">
    <name type="scientific">Nyssa sinensis</name>
    <dbReference type="NCBI Taxonomy" id="561372"/>
    <lineage>
        <taxon>Eukaryota</taxon>
        <taxon>Viridiplantae</taxon>
        <taxon>Streptophyta</taxon>
        <taxon>Embryophyta</taxon>
        <taxon>Tracheophyta</taxon>
        <taxon>Spermatophyta</taxon>
        <taxon>Magnoliopsida</taxon>
        <taxon>eudicotyledons</taxon>
        <taxon>Gunneridae</taxon>
        <taxon>Pentapetalae</taxon>
        <taxon>asterids</taxon>
        <taxon>Cornales</taxon>
        <taxon>Nyssaceae</taxon>
        <taxon>Nyssa</taxon>
    </lineage>
</organism>
<keyword evidence="1" id="KW-0472">Membrane</keyword>
<dbReference type="EMBL" id="CM018043">
    <property type="protein sequence ID" value="KAA8530866.1"/>
    <property type="molecule type" value="Genomic_DNA"/>
</dbReference>
<keyword evidence="1" id="KW-0812">Transmembrane</keyword>
<evidence type="ECO:0000313" key="3">
    <source>
        <dbReference type="Proteomes" id="UP000325577"/>
    </source>
</evidence>
<proteinExistence type="predicted"/>
<keyword evidence="1" id="KW-1133">Transmembrane helix</keyword>
<gene>
    <name evidence="2" type="ORF">F0562_005510</name>
</gene>
<evidence type="ECO:0000256" key="1">
    <source>
        <dbReference type="SAM" id="Phobius"/>
    </source>
</evidence>
<evidence type="ECO:0000313" key="2">
    <source>
        <dbReference type="EMBL" id="KAA8530866.1"/>
    </source>
</evidence>
<dbReference type="Proteomes" id="UP000325577">
    <property type="component" value="Linkage Group LG2"/>
</dbReference>
<feature type="transmembrane region" description="Helical" evidence="1">
    <location>
        <begin position="12"/>
        <end position="31"/>
    </location>
</feature>
<sequence length="99" mass="10850">MWVLCRRLFWSIVEILFGVLDVGALPTFVFVDRGDTLWGFRCVANAAAVVPLVVAGDPSEGGFGVGLGSDDVGDGAARRRFGRVFGGFLWLYPGRKRQW</sequence>
<name>A0A5J5AMH0_9ASTE</name>
<dbReference type="AlphaFoldDB" id="A0A5J5AMH0"/>
<accession>A0A5J5AMH0</accession>
<protein>
    <submittedName>
        <fullName evidence="2">Uncharacterized protein</fullName>
    </submittedName>
</protein>
<keyword evidence="3" id="KW-1185">Reference proteome</keyword>